<dbReference type="Proteomes" id="UP000243459">
    <property type="component" value="Chromosome 5"/>
</dbReference>
<keyword evidence="1" id="KW-0479">Metal-binding</keyword>
<protein>
    <recommendedName>
        <fullName evidence="2">C3H1-type domain-containing protein</fullName>
    </recommendedName>
</protein>
<reference evidence="4" key="1">
    <citation type="journal article" date="2017" name="Nat. Commun.">
        <title>The asparagus genome sheds light on the origin and evolution of a young Y chromosome.</title>
        <authorList>
            <person name="Harkess A."/>
            <person name="Zhou J."/>
            <person name="Xu C."/>
            <person name="Bowers J.E."/>
            <person name="Van der Hulst R."/>
            <person name="Ayyampalayam S."/>
            <person name="Mercati F."/>
            <person name="Riccardi P."/>
            <person name="McKain M.R."/>
            <person name="Kakrana A."/>
            <person name="Tang H."/>
            <person name="Ray J."/>
            <person name="Groenendijk J."/>
            <person name="Arikit S."/>
            <person name="Mathioni S.M."/>
            <person name="Nakano M."/>
            <person name="Shan H."/>
            <person name="Telgmann-Rauber A."/>
            <person name="Kanno A."/>
            <person name="Yue Z."/>
            <person name="Chen H."/>
            <person name="Li W."/>
            <person name="Chen Y."/>
            <person name="Xu X."/>
            <person name="Zhang Y."/>
            <person name="Luo S."/>
            <person name="Chen H."/>
            <person name="Gao J."/>
            <person name="Mao Z."/>
            <person name="Pires J.C."/>
            <person name="Luo M."/>
            <person name="Kudrna D."/>
            <person name="Wing R.A."/>
            <person name="Meyers B.C."/>
            <person name="Yi K."/>
            <person name="Kong H."/>
            <person name="Lavrijsen P."/>
            <person name="Sunseri F."/>
            <person name="Falavigna A."/>
            <person name="Ye Y."/>
            <person name="Leebens-Mack J.H."/>
            <person name="Chen G."/>
        </authorList>
    </citation>
    <scope>NUCLEOTIDE SEQUENCE [LARGE SCALE GENOMIC DNA]</scope>
    <source>
        <strain evidence="4">cv. DH0086</strain>
    </source>
</reference>
<dbReference type="GO" id="GO:0008270">
    <property type="term" value="F:zinc ion binding"/>
    <property type="evidence" value="ECO:0007669"/>
    <property type="project" value="UniProtKB-KW"/>
</dbReference>
<evidence type="ECO:0000256" key="1">
    <source>
        <dbReference type="PROSITE-ProRule" id="PRU00723"/>
    </source>
</evidence>
<evidence type="ECO:0000259" key="2">
    <source>
        <dbReference type="PROSITE" id="PS50103"/>
    </source>
</evidence>
<dbReference type="AlphaFoldDB" id="A0A5P1ENU0"/>
<keyword evidence="4" id="KW-1185">Reference proteome</keyword>
<dbReference type="PROSITE" id="PS50103">
    <property type="entry name" value="ZF_C3H1"/>
    <property type="match status" value="1"/>
</dbReference>
<feature type="zinc finger region" description="C3H1-type" evidence="1">
    <location>
        <begin position="144"/>
        <end position="182"/>
    </location>
</feature>
<proteinExistence type="predicted"/>
<dbReference type="PROSITE" id="PS51257">
    <property type="entry name" value="PROKAR_LIPOPROTEIN"/>
    <property type="match status" value="1"/>
</dbReference>
<name>A0A5P1ENU0_ASPOF</name>
<evidence type="ECO:0000313" key="3">
    <source>
        <dbReference type="EMBL" id="ONK67672.1"/>
    </source>
</evidence>
<dbReference type="InterPro" id="IPR000571">
    <property type="entry name" value="Znf_CCCH"/>
</dbReference>
<evidence type="ECO:0000313" key="4">
    <source>
        <dbReference type="Proteomes" id="UP000243459"/>
    </source>
</evidence>
<organism evidence="3 4">
    <name type="scientific">Asparagus officinalis</name>
    <name type="common">Garden asparagus</name>
    <dbReference type="NCBI Taxonomy" id="4686"/>
    <lineage>
        <taxon>Eukaryota</taxon>
        <taxon>Viridiplantae</taxon>
        <taxon>Streptophyta</taxon>
        <taxon>Embryophyta</taxon>
        <taxon>Tracheophyta</taxon>
        <taxon>Spermatophyta</taxon>
        <taxon>Magnoliopsida</taxon>
        <taxon>Liliopsida</taxon>
        <taxon>Asparagales</taxon>
        <taxon>Asparagaceae</taxon>
        <taxon>Asparagoideae</taxon>
        <taxon>Asparagus</taxon>
    </lineage>
</organism>
<dbReference type="Pfam" id="PF00642">
    <property type="entry name" value="zf-CCCH"/>
    <property type="match status" value="1"/>
</dbReference>
<dbReference type="Gramene" id="ONK67672">
    <property type="protein sequence ID" value="ONK67672"/>
    <property type="gene ID" value="A4U43_C05F2540"/>
</dbReference>
<sequence>MNNGGIKVDILEELDFCSNNLLLGLTMSLGCSRECLKEKILIETHNIKTPPRRASLAPLQRMNIVGSENSREKEASERSSWTLSIELAKASKGEQLPDKIWMKQQLTQQLAIGDNDVTKVLERMSERENFADNDSIKRPLRKAPLVPPQCYFAISTSLMHDIHRVMGFCKNGSRCRFLHDLNEDKLDAAARFPYPPGQLADVPVVAHEPEGGCDDGADARRR</sequence>
<keyword evidence="1" id="KW-0862">Zinc</keyword>
<accession>A0A5P1ENU0</accession>
<gene>
    <name evidence="3" type="ORF">A4U43_C05F2540</name>
</gene>
<feature type="domain" description="C3H1-type" evidence="2">
    <location>
        <begin position="144"/>
        <end position="182"/>
    </location>
</feature>
<keyword evidence="1" id="KW-0863">Zinc-finger</keyword>
<dbReference type="EMBL" id="CM007385">
    <property type="protein sequence ID" value="ONK67672.1"/>
    <property type="molecule type" value="Genomic_DNA"/>
</dbReference>